<dbReference type="AlphaFoldDB" id="A0A183GH59"/>
<keyword evidence="3" id="KW-1185">Reference proteome</keyword>
<reference evidence="4" key="2">
    <citation type="submission" date="2019-09" db="UniProtKB">
        <authorList>
            <consortium name="WormBaseParasite"/>
        </authorList>
    </citation>
    <scope>IDENTIFICATION</scope>
</reference>
<dbReference type="Proteomes" id="UP000050761">
    <property type="component" value="Unassembled WGS sequence"/>
</dbReference>
<proteinExistence type="predicted"/>
<reference evidence="2 3" key="1">
    <citation type="submission" date="2018-11" db="EMBL/GenBank/DDBJ databases">
        <authorList>
            <consortium name="Pathogen Informatics"/>
        </authorList>
    </citation>
    <scope>NUCLEOTIDE SEQUENCE [LARGE SCALE GENOMIC DNA]</scope>
</reference>
<dbReference type="WBParaSite" id="HPBE_0002188001-mRNA-1">
    <property type="protein sequence ID" value="HPBE_0002188001-mRNA-1"/>
    <property type="gene ID" value="HPBE_0002188001"/>
</dbReference>
<feature type="compositionally biased region" description="Basic and acidic residues" evidence="1">
    <location>
        <begin position="11"/>
        <end position="29"/>
    </location>
</feature>
<organism evidence="3 4">
    <name type="scientific">Heligmosomoides polygyrus</name>
    <name type="common">Parasitic roundworm</name>
    <dbReference type="NCBI Taxonomy" id="6339"/>
    <lineage>
        <taxon>Eukaryota</taxon>
        <taxon>Metazoa</taxon>
        <taxon>Ecdysozoa</taxon>
        <taxon>Nematoda</taxon>
        <taxon>Chromadorea</taxon>
        <taxon>Rhabditida</taxon>
        <taxon>Rhabditina</taxon>
        <taxon>Rhabditomorpha</taxon>
        <taxon>Strongyloidea</taxon>
        <taxon>Heligmosomidae</taxon>
        <taxon>Heligmosomoides</taxon>
    </lineage>
</organism>
<feature type="region of interest" description="Disordered" evidence="1">
    <location>
        <begin position="1"/>
        <end position="57"/>
    </location>
</feature>
<evidence type="ECO:0000256" key="1">
    <source>
        <dbReference type="SAM" id="MobiDB-lite"/>
    </source>
</evidence>
<evidence type="ECO:0000313" key="2">
    <source>
        <dbReference type="EMBL" id="VDP28787.1"/>
    </source>
</evidence>
<accession>A0A183GH59</accession>
<sequence length="93" mass="10763">MVGPRFRGTRKASERSPKESPKVIKRDLAEVGATPDDSLDRMRSSRHDSEREGWTKEERDMWSLDEEVLGLKERIRTFSRMGLGEAERDSGFH</sequence>
<evidence type="ECO:0000313" key="3">
    <source>
        <dbReference type="Proteomes" id="UP000050761"/>
    </source>
</evidence>
<gene>
    <name evidence="2" type="ORF">HPBE_LOCUS21879</name>
</gene>
<name>A0A183GH59_HELPZ</name>
<feature type="compositionally biased region" description="Basic and acidic residues" evidence="1">
    <location>
        <begin position="38"/>
        <end position="57"/>
    </location>
</feature>
<dbReference type="EMBL" id="UZAH01033423">
    <property type="protein sequence ID" value="VDP28787.1"/>
    <property type="molecule type" value="Genomic_DNA"/>
</dbReference>
<accession>A0A3P8BN13</accession>
<evidence type="ECO:0000313" key="4">
    <source>
        <dbReference type="WBParaSite" id="HPBE_0002188001-mRNA-1"/>
    </source>
</evidence>
<protein>
    <submittedName>
        <fullName evidence="2 4">Uncharacterized protein</fullName>
    </submittedName>
</protein>